<evidence type="ECO:0000256" key="1">
    <source>
        <dbReference type="SAM" id="MobiDB-lite"/>
    </source>
</evidence>
<reference evidence="2 3" key="1">
    <citation type="submission" date="2023-08" db="EMBL/GenBank/DDBJ databases">
        <authorList>
            <person name="Girao M."/>
            <person name="Carvalho M.F."/>
        </authorList>
    </citation>
    <scope>NUCLEOTIDE SEQUENCE [LARGE SCALE GENOMIC DNA]</scope>
    <source>
        <strain evidence="2 3">CT-R113</strain>
    </source>
</reference>
<keyword evidence="3" id="KW-1185">Reference proteome</keyword>
<feature type="region of interest" description="Disordered" evidence="1">
    <location>
        <begin position="99"/>
        <end position="122"/>
    </location>
</feature>
<evidence type="ECO:0000313" key="3">
    <source>
        <dbReference type="Proteomes" id="UP001356095"/>
    </source>
</evidence>
<dbReference type="RefSeq" id="WP_330095469.1">
    <property type="nucleotide sequence ID" value="NZ_JAUZMY010000062.1"/>
</dbReference>
<dbReference type="Proteomes" id="UP001356095">
    <property type="component" value="Unassembled WGS sequence"/>
</dbReference>
<gene>
    <name evidence="2" type="ORF">Q8791_31295</name>
</gene>
<accession>A0ABU7KHN4</accession>
<proteinExistence type="predicted"/>
<sequence>MSSWTVRGSPDNPAGGHAPRTTPTPGRPRRTQLGSVLPRFLAHITPRALAPDHRLVGTAAVLMQGGPLPADDADILLARRDDADILLARRDDADRVADVASGPLPAATGTDPARRHSTRLPFEGADAVTSTVQRQTDNLGCTADAPRQHHARTGISPRDRPPSTTGHRTGVRAPRSARAVDGTPARPRPRPLSGP</sequence>
<organism evidence="2 3">
    <name type="scientific">Nocardiopsis codii</name>
    <dbReference type="NCBI Taxonomy" id="3065942"/>
    <lineage>
        <taxon>Bacteria</taxon>
        <taxon>Bacillati</taxon>
        <taxon>Actinomycetota</taxon>
        <taxon>Actinomycetes</taxon>
        <taxon>Streptosporangiales</taxon>
        <taxon>Nocardiopsidaceae</taxon>
        <taxon>Nocardiopsis</taxon>
    </lineage>
</organism>
<protein>
    <submittedName>
        <fullName evidence="2">Uncharacterized protein</fullName>
    </submittedName>
</protein>
<name>A0ABU7KHN4_9ACTN</name>
<feature type="region of interest" description="Disordered" evidence="1">
    <location>
        <begin position="138"/>
        <end position="195"/>
    </location>
</feature>
<comment type="caution">
    <text evidence="2">The sequence shown here is derived from an EMBL/GenBank/DDBJ whole genome shotgun (WGS) entry which is preliminary data.</text>
</comment>
<dbReference type="EMBL" id="JAUZMY010000062">
    <property type="protein sequence ID" value="MEE2041717.1"/>
    <property type="molecule type" value="Genomic_DNA"/>
</dbReference>
<evidence type="ECO:0000313" key="2">
    <source>
        <dbReference type="EMBL" id="MEE2041717.1"/>
    </source>
</evidence>
<feature type="region of interest" description="Disordered" evidence="1">
    <location>
        <begin position="1"/>
        <end position="32"/>
    </location>
</feature>